<comment type="catalytic activity">
    <reaction evidence="4">
        <text>a 2-demethylmenaquinol + S-adenosyl-L-methionine = a menaquinol + S-adenosyl-L-homocysteine + H(+)</text>
        <dbReference type="Rhea" id="RHEA:42640"/>
        <dbReference type="Rhea" id="RHEA-COMP:9539"/>
        <dbReference type="Rhea" id="RHEA-COMP:9563"/>
        <dbReference type="ChEBI" id="CHEBI:15378"/>
        <dbReference type="ChEBI" id="CHEBI:18151"/>
        <dbReference type="ChEBI" id="CHEBI:55437"/>
        <dbReference type="ChEBI" id="CHEBI:57856"/>
        <dbReference type="ChEBI" id="CHEBI:59789"/>
        <dbReference type="EC" id="2.1.1.163"/>
    </reaction>
</comment>
<reference evidence="6" key="1">
    <citation type="submission" date="2016-11" db="EMBL/GenBank/DDBJ databases">
        <authorList>
            <person name="Varghese N."/>
            <person name="Submissions S."/>
        </authorList>
    </citation>
    <scope>NUCLEOTIDE SEQUENCE [LARGE SCALE GENOMIC DNA]</scope>
    <source>
        <strain evidence="6">DSM 16057</strain>
    </source>
</reference>
<comment type="pathway">
    <text evidence="4">Quinol/quinone metabolism; menaquinone biosynthesis; menaquinol from 1,4-dihydroxy-2-naphthoate: step 2/2.</text>
</comment>
<sequence>MVHIPSPYRSKEEYVHAIFSSIAHRYDLLNTALSFNRDKYWRRFAAAQTGLQPGGYGLDVCCGTGMLTIEQARLVGPRGRVVGLDFCENMLAKARENVKKTPFSEQIQFVQGNAVNLPFPDNTFDCATIGFALRNVPDIRKTISEMARVVRPGGKVVSLELSKPNTPLFRQLYYFYFNHLVPLLGRLGIGFDGPYSYLPNSLKDFPHQREIKELFSDVGLADARYYELTGGIVTVHVGNVV</sequence>
<dbReference type="SUPFAM" id="SSF53335">
    <property type="entry name" value="S-adenosyl-L-methionine-dependent methyltransferases"/>
    <property type="match status" value="1"/>
</dbReference>
<evidence type="ECO:0000256" key="2">
    <source>
        <dbReference type="ARBA" id="ARBA00022679"/>
    </source>
</evidence>
<dbReference type="EMBL" id="FQZM01000033">
    <property type="protein sequence ID" value="SHJ42243.1"/>
    <property type="molecule type" value="Genomic_DNA"/>
</dbReference>
<dbReference type="Pfam" id="PF01209">
    <property type="entry name" value="Ubie_methyltran"/>
    <property type="match status" value="1"/>
</dbReference>
<dbReference type="GO" id="GO:0032259">
    <property type="term" value="P:methylation"/>
    <property type="evidence" value="ECO:0007669"/>
    <property type="project" value="UniProtKB-KW"/>
</dbReference>
<dbReference type="CDD" id="cd02440">
    <property type="entry name" value="AdoMet_MTases"/>
    <property type="match status" value="1"/>
</dbReference>
<evidence type="ECO:0000256" key="1">
    <source>
        <dbReference type="ARBA" id="ARBA00022603"/>
    </source>
</evidence>
<dbReference type="NCBIfam" id="NF001243">
    <property type="entry name" value="PRK00216.1-4"/>
    <property type="match status" value="1"/>
</dbReference>
<dbReference type="InterPro" id="IPR029063">
    <property type="entry name" value="SAM-dependent_MTases_sf"/>
</dbReference>
<dbReference type="InterPro" id="IPR023576">
    <property type="entry name" value="UbiE/COQ5_MeTrFase_CS"/>
</dbReference>
<evidence type="ECO:0000256" key="4">
    <source>
        <dbReference type="HAMAP-Rule" id="MF_01813"/>
    </source>
</evidence>
<name>A0A1M6J6A7_9FIRM</name>
<dbReference type="UniPathway" id="UPA00079">
    <property type="reaction ID" value="UER00169"/>
</dbReference>
<keyword evidence="6" id="KW-1185">Reference proteome</keyword>
<dbReference type="Gene3D" id="3.40.50.150">
    <property type="entry name" value="Vaccinia Virus protein VP39"/>
    <property type="match status" value="1"/>
</dbReference>
<dbReference type="EC" id="2.1.1.163" evidence="4"/>
<feature type="binding site" evidence="4">
    <location>
        <position position="85"/>
    </location>
    <ligand>
        <name>S-adenosyl-L-methionine</name>
        <dbReference type="ChEBI" id="CHEBI:59789"/>
    </ligand>
</feature>
<organism evidence="5 6">
    <name type="scientific">Desulfofundulus thermosubterraneus DSM 16057</name>
    <dbReference type="NCBI Taxonomy" id="1121432"/>
    <lineage>
        <taxon>Bacteria</taxon>
        <taxon>Bacillati</taxon>
        <taxon>Bacillota</taxon>
        <taxon>Clostridia</taxon>
        <taxon>Eubacteriales</taxon>
        <taxon>Peptococcaceae</taxon>
        <taxon>Desulfofundulus</taxon>
    </lineage>
</organism>
<dbReference type="GO" id="GO:0009234">
    <property type="term" value="P:menaquinone biosynthetic process"/>
    <property type="evidence" value="ECO:0007669"/>
    <property type="project" value="UniProtKB-UniRule"/>
</dbReference>
<evidence type="ECO:0000256" key="3">
    <source>
        <dbReference type="ARBA" id="ARBA00022691"/>
    </source>
</evidence>
<dbReference type="PROSITE" id="PS51608">
    <property type="entry name" value="SAM_MT_UBIE"/>
    <property type="match status" value="1"/>
</dbReference>
<feature type="binding site" evidence="4">
    <location>
        <begin position="113"/>
        <end position="114"/>
    </location>
    <ligand>
        <name>S-adenosyl-L-methionine</name>
        <dbReference type="ChEBI" id="CHEBI:59789"/>
    </ligand>
</feature>
<feature type="binding site" evidence="4">
    <location>
        <position position="64"/>
    </location>
    <ligand>
        <name>S-adenosyl-L-methionine</name>
        <dbReference type="ChEBI" id="CHEBI:59789"/>
    </ligand>
</feature>
<dbReference type="AlphaFoldDB" id="A0A1M6J6A7"/>
<evidence type="ECO:0000313" key="5">
    <source>
        <dbReference type="EMBL" id="SHJ42243.1"/>
    </source>
</evidence>
<dbReference type="PROSITE" id="PS01184">
    <property type="entry name" value="UBIE_2"/>
    <property type="match status" value="1"/>
</dbReference>
<gene>
    <name evidence="4" type="primary">menG</name>
    <name evidence="5" type="ORF">SAMN02745219_02524</name>
</gene>
<dbReference type="PROSITE" id="PS01183">
    <property type="entry name" value="UBIE_1"/>
    <property type="match status" value="1"/>
</dbReference>
<accession>A0A1M6J6A7</accession>
<dbReference type="PANTHER" id="PTHR43591">
    <property type="entry name" value="METHYLTRANSFERASE"/>
    <property type="match status" value="1"/>
</dbReference>
<dbReference type="STRING" id="1121432.SAMN02745219_02524"/>
<dbReference type="RefSeq" id="WP_072870089.1">
    <property type="nucleotide sequence ID" value="NZ_FQZM01000033.1"/>
</dbReference>
<dbReference type="NCBIfam" id="NF001244">
    <property type="entry name" value="PRK00216.1-5"/>
    <property type="match status" value="1"/>
</dbReference>
<dbReference type="PANTHER" id="PTHR43591:SF24">
    <property type="entry name" value="2-METHOXY-6-POLYPRENYL-1,4-BENZOQUINOL METHYLASE, MITOCHONDRIAL"/>
    <property type="match status" value="1"/>
</dbReference>
<comment type="caution">
    <text evidence="4">Lacks conserved residue(s) required for the propagation of feature annotation.</text>
</comment>
<keyword evidence="1 4" id="KW-0489">Methyltransferase</keyword>
<dbReference type="OrthoDB" id="9808140at2"/>
<comment type="similarity">
    <text evidence="4">Belongs to the class I-like SAM-binding methyltransferase superfamily. MenG/UbiE family.</text>
</comment>
<dbReference type="Proteomes" id="UP000184529">
    <property type="component" value="Unassembled WGS sequence"/>
</dbReference>
<keyword evidence="2 4" id="KW-0808">Transferase</keyword>
<protein>
    <recommendedName>
        <fullName evidence="4">Demethylmenaquinone methyltransferase</fullName>
        <ecNumber evidence="4">2.1.1.163</ecNumber>
    </recommendedName>
</protein>
<dbReference type="GO" id="GO:0043770">
    <property type="term" value="F:demethylmenaquinone methyltransferase activity"/>
    <property type="evidence" value="ECO:0007669"/>
    <property type="project" value="UniProtKB-UniRule"/>
</dbReference>
<dbReference type="NCBIfam" id="TIGR01934">
    <property type="entry name" value="MenG_MenH_UbiE"/>
    <property type="match status" value="1"/>
</dbReference>
<comment type="function">
    <text evidence="4">Methyltransferase required for the conversion of demethylmenaquinol (DMKH2) to menaquinol (MKH2).</text>
</comment>
<proteinExistence type="inferred from homology"/>
<dbReference type="HAMAP" id="MF_01813">
    <property type="entry name" value="MenG_UbiE_methyltr"/>
    <property type="match status" value="1"/>
</dbReference>
<dbReference type="InterPro" id="IPR004033">
    <property type="entry name" value="UbiE/COQ5_MeTrFase"/>
</dbReference>
<keyword evidence="3 4" id="KW-0949">S-adenosyl-L-methionine</keyword>
<keyword evidence="4" id="KW-0474">Menaquinone biosynthesis</keyword>
<evidence type="ECO:0000313" key="6">
    <source>
        <dbReference type="Proteomes" id="UP000184529"/>
    </source>
</evidence>